<dbReference type="Proteomes" id="UP001501521">
    <property type="component" value="Unassembled WGS sequence"/>
</dbReference>
<feature type="region of interest" description="Disordered" evidence="1">
    <location>
        <begin position="23"/>
        <end position="53"/>
    </location>
</feature>
<accession>A0ABP9FLP4</accession>
<organism evidence="2 3">
    <name type="scientific">Tessaracoccus lubricantis</name>
    <dbReference type="NCBI Taxonomy" id="545543"/>
    <lineage>
        <taxon>Bacteria</taxon>
        <taxon>Bacillati</taxon>
        <taxon>Actinomycetota</taxon>
        <taxon>Actinomycetes</taxon>
        <taxon>Propionibacteriales</taxon>
        <taxon>Propionibacteriaceae</taxon>
        <taxon>Tessaracoccus</taxon>
    </lineage>
</organism>
<sequence length="53" mass="6291">MSEEQRREFGRDGVSGLVDRERALRAKLLPRRDRSTEDQQKHQRLRNRNAQGS</sequence>
<feature type="compositionally biased region" description="Basic and acidic residues" evidence="1">
    <location>
        <begin position="23"/>
        <end position="41"/>
    </location>
</feature>
<dbReference type="EMBL" id="BAABLV010000044">
    <property type="protein sequence ID" value="GAA4908227.1"/>
    <property type="molecule type" value="Genomic_DNA"/>
</dbReference>
<evidence type="ECO:0000313" key="3">
    <source>
        <dbReference type="Proteomes" id="UP001501521"/>
    </source>
</evidence>
<dbReference type="RefSeq" id="WP_182764387.1">
    <property type="nucleotide sequence ID" value="NZ_BAABLV010000044.1"/>
</dbReference>
<keyword evidence="3" id="KW-1185">Reference proteome</keyword>
<name>A0ABP9FLP4_9ACTN</name>
<protein>
    <submittedName>
        <fullName evidence="2">Uncharacterized protein</fullName>
    </submittedName>
</protein>
<evidence type="ECO:0000256" key="1">
    <source>
        <dbReference type="SAM" id="MobiDB-lite"/>
    </source>
</evidence>
<evidence type="ECO:0000313" key="2">
    <source>
        <dbReference type="EMBL" id="GAA4908227.1"/>
    </source>
</evidence>
<comment type="caution">
    <text evidence="2">The sequence shown here is derived from an EMBL/GenBank/DDBJ whole genome shotgun (WGS) entry which is preliminary data.</text>
</comment>
<gene>
    <name evidence="2" type="ORF">GCM10025789_29770</name>
</gene>
<reference evidence="3" key="1">
    <citation type="journal article" date="2019" name="Int. J. Syst. Evol. Microbiol.">
        <title>The Global Catalogue of Microorganisms (GCM) 10K type strain sequencing project: providing services to taxonomists for standard genome sequencing and annotation.</title>
        <authorList>
            <consortium name="The Broad Institute Genomics Platform"/>
            <consortium name="The Broad Institute Genome Sequencing Center for Infectious Disease"/>
            <person name="Wu L."/>
            <person name="Ma J."/>
        </authorList>
    </citation>
    <scope>NUCLEOTIDE SEQUENCE [LARGE SCALE GENOMIC DNA]</scope>
    <source>
        <strain evidence="3">JCM 19125</strain>
    </source>
</reference>
<proteinExistence type="predicted"/>